<feature type="compositionally biased region" description="Polar residues" evidence="1">
    <location>
        <begin position="156"/>
        <end position="167"/>
    </location>
</feature>
<sequence length="184" mass="20725">MSKVASRCQNWRCVIATQIHLRLREHEGATRHTNPPATRKLSNRQWKKSSEIFDSSFRLGGTFSLPPLAPLHSSFSSACVTYPPFYQHSDGMEFTFNTFARVTLANALFAWLCAKSDTHGRGEGEELIEIDDTDAAAADDDDDTLQVHRNPGSFAKNASTHTSGTQRRFSQLFRAKEDQRNKTF</sequence>
<dbReference type="WBParaSite" id="MCU_011522-RA">
    <property type="protein sequence ID" value="MCU_011522-RA"/>
    <property type="gene ID" value="MCU_011522"/>
</dbReference>
<name>A0A5K3FZZ6_MESCO</name>
<evidence type="ECO:0000256" key="1">
    <source>
        <dbReference type="SAM" id="MobiDB-lite"/>
    </source>
</evidence>
<feature type="region of interest" description="Disordered" evidence="1">
    <location>
        <begin position="140"/>
        <end position="167"/>
    </location>
</feature>
<evidence type="ECO:0000313" key="2">
    <source>
        <dbReference type="WBParaSite" id="MCU_011522-RA"/>
    </source>
</evidence>
<protein>
    <submittedName>
        <fullName evidence="2">Uncharacterized protein</fullName>
    </submittedName>
</protein>
<reference evidence="2" key="1">
    <citation type="submission" date="2019-11" db="UniProtKB">
        <authorList>
            <consortium name="WormBaseParasite"/>
        </authorList>
    </citation>
    <scope>IDENTIFICATION</scope>
</reference>
<organism evidence="2">
    <name type="scientific">Mesocestoides corti</name>
    <name type="common">Flatworm</name>
    <dbReference type="NCBI Taxonomy" id="53468"/>
    <lineage>
        <taxon>Eukaryota</taxon>
        <taxon>Metazoa</taxon>
        <taxon>Spiralia</taxon>
        <taxon>Lophotrochozoa</taxon>
        <taxon>Platyhelminthes</taxon>
        <taxon>Cestoda</taxon>
        <taxon>Eucestoda</taxon>
        <taxon>Cyclophyllidea</taxon>
        <taxon>Mesocestoididae</taxon>
        <taxon>Mesocestoides</taxon>
    </lineage>
</organism>
<dbReference type="AlphaFoldDB" id="A0A5K3FZZ6"/>
<proteinExistence type="predicted"/>
<accession>A0A5K3FZZ6</accession>